<reference evidence="2 3" key="1">
    <citation type="submission" date="2016-04" db="EMBL/GenBank/DDBJ databases">
        <title>Peptidophaga gingivicola gen. nov., sp. nov., isolated from human subgingival plaque.</title>
        <authorList>
            <person name="Beall C.J."/>
            <person name="Mokrzan E.M."/>
            <person name="Griffen A.L."/>
            <person name="Leys E.J."/>
        </authorList>
    </citation>
    <scope>NUCLEOTIDE SEQUENCE [LARGE SCALE GENOMIC DNA]</scope>
    <source>
        <strain evidence="2 3">BA112</strain>
    </source>
</reference>
<evidence type="ECO:0000313" key="3">
    <source>
        <dbReference type="Proteomes" id="UP000078368"/>
    </source>
</evidence>
<comment type="caution">
    <text evidence="2">The sequence shown here is derived from an EMBL/GenBank/DDBJ whole genome shotgun (WGS) entry which is preliminary data.</text>
</comment>
<organism evidence="2 3">
    <name type="scientific">Peptidiphaga gingivicola</name>
    <dbReference type="NCBI Taxonomy" id="2741497"/>
    <lineage>
        <taxon>Bacteria</taxon>
        <taxon>Bacillati</taxon>
        <taxon>Actinomycetota</taxon>
        <taxon>Actinomycetes</taxon>
        <taxon>Actinomycetales</taxon>
        <taxon>Actinomycetaceae</taxon>
        <taxon>Peptidiphaga</taxon>
    </lineage>
</organism>
<gene>
    <name evidence="2" type="ORF">A4H34_05430</name>
</gene>
<accession>A0A179B620</accession>
<evidence type="ECO:0000256" key="1">
    <source>
        <dbReference type="SAM" id="MobiDB-lite"/>
    </source>
</evidence>
<keyword evidence="3" id="KW-1185">Reference proteome</keyword>
<dbReference type="RefSeq" id="WP_064231311.1">
    <property type="nucleotide sequence ID" value="NZ_LVZK01000001.1"/>
</dbReference>
<proteinExistence type="predicted"/>
<feature type="compositionally biased region" description="Basic residues" evidence="1">
    <location>
        <begin position="77"/>
        <end position="86"/>
    </location>
</feature>
<dbReference type="AlphaFoldDB" id="A0A179B620"/>
<protein>
    <submittedName>
        <fullName evidence="2">Uncharacterized protein</fullName>
    </submittedName>
</protein>
<feature type="region of interest" description="Disordered" evidence="1">
    <location>
        <begin position="59"/>
        <end position="103"/>
    </location>
</feature>
<evidence type="ECO:0000313" key="2">
    <source>
        <dbReference type="EMBL" id="OAP86571.1"/>
    </source>
</evidence>
<dbReference type="Proteomes" id="UP000078368">
    <property type="component" value="Unassembled WGS sequence"/>
</dbReference>
<dbReference type="EMBL" id="LVZK01000001">
    <property type="protein sequence ID" value="OAP86571.1"/>
    <property type="molecule type" value="Genomic_DNA"/>
</dbReference>
<name>A0A179B620_9ACTO</name>
<sequence>MATPNADRLKIIEVWKTDPIEQANDDLRDVSARMRRVAEINRRVAADLGLEGETAQAASARLDGLRAPSKAAPRRSINSRRSKARPSRAEERLRPAAKRSSQS</sequence>